<keyword evidence="1" id="KW-0732">Signal</keyword>
<sequence>MKMLKKMAALLLAGVMAMALLTACGEDSTPSFGKQVEDAAIKAVNTALGENSTLTNDSTLRAQAAQMLEKVNADGKIVAKEGITGTRKPTDKKNVYEITLGIAVKNIGEVKKADDLVDAMEVTAADLAKLQDPKANGIDDVLKGYNGEIKAIGVATKTLSNGKTYMAMVVTYTVEYGTVPTQPAQ</sequence>
<dbReference type="EMBL" id="NOUW01000004">
    <property type="protein sequence ID" value="PDX90756.1"/>
    <property type="molecule type" value="Genomic_DNA"/>
</dbReference>
<dbReference type="AlphaFoldDB" id="A0A2A7BHB3"/>
<dbReference type="PROSITE" id="PS51257">
    <property type="entry name" value="PROKAR_LIPOPROTEIN"/>
    <property type="match status" value="1"/>
</dbReference>
<dbReference type="RefSeq" id="WP_097769870.1">
    <property type="nucleotide sequence ID" value="NZ_CP065380.1"/>
</dbReference>
<protein>
    <recommendedName>
        <fullName evidence="4">DUF5105 domain-containing protein</fullName>
    </recommendedName>
</protein>
<comment type="caution">
    <text evidence="2">The sequence shown here is derived from an EMBL/GenBank/DDBJ whole genome shotgun (WGS) entry which is preliminary data.</text>
</comment>
<feature type="chain" id="PRO_5038469372" description="DUF5105 domain-containing protein" evidence="1">
    <location>
        <begin position="20"/>
        <end position="185"/>
    </location>
</feature>
<dbReference type="Proteomes" id="UP000220438">
    <property type="component" value="Unassembled WGS sequence"/>
</dbReference>
<evidence type="ECO:0008006" key="4">
    <source>
        <dbReference type="Google" id="ProtNLM"/>
    </source>
</evidence>
<gene>
    <name evidence="2" type="ORF">CHR61_00915</name>
</gene>
<reference evidence="2 3" key="1">
    <citation type="journal article" date="2017" name="Front. Microbiol.">
        <title>New Insights into the Diversity of the Genus Faecalibacterium.</title>
        <authorList>
            <person name="Benevides L."/>
            <person name="Burman S."/>
            <person name="Martin R."/>
            <person name="Robert V."/>
            <person name="Thomas M."/>
            <person name="Miquel S."/>
            <person name="Chain F."/>
            <person name="Sokol H."/>
            <person name="Bermudez-Humaran L.G."/>
            <person name="Morrison M."/>
            <person name="Langella P."/>
            <person name="Azevedo V.A."/>
            <person name="Chatel J.M."/>
            <person name="Soares S."/>
        </authorList>
    </citation>
    <scope>NUCLEOTIDE SEQUENCE [LARGE SCALE GENOMIC DNA]</scope>
    <source>
        <strain evidence="2 3">AHMP21</strain>
    </source>
</reference>
<organism evidence="2 3">
    <name type="scientific">Faecalibacterium prausnitzii</name>
    <dbReference type="NCBI Taxonomy" id="853"/>
    <lineage>
        <taxon>Bacteria</taxon>
        <taxon>Bacillati</taxon>
        <taxon>Bacillota</taxon>
        <taxon>Clostridia</taxon>
        <taxon>Eubacteriales</taxon>
        <taxon>Oscillospiraceae</taxon>
        <taxon>Faecalibacterium</taxon>
    </lineage>
</organism>
<feature type="signal peptide" evidence="1">
    <location>
        <begin position="1"/>
        <end position="19"/>
    </location>
</feature>
<name>A0A2A7BHB3_9FIRM</name>
<evidence type="ECO:0000313" key="3">
    <source>
        <dbReference type="Proteomes" id="UP000220438"/>
    </source>
</evidence>
<accession>A0A2A7BHB3</accession>
<evidence type="ECO:0000313" key="2">
    <source>
        <dbReference type="EMBL" id="PDX90756.1"/>
    </source>
</evidence>
<proteinExistence type="predicted"/>
<evidence type="ECO:0000256" key="1">
    <source>
        <dbReference type="SAM" id="SignalP"/>
    </source>
</evidence>